<dbReference type="InterPro" id="IPR011990">
    <property type="entry name" value="TPR-like_helical_dom_sf"/>
</dbReference>
<organism evidence="1 2">
    <name type="scientific">Priestia aryabhattai</name>
    <name type="common">Bacillus aryabhattai</name>
    <dbReference type="NCBI Taxonomy" id="412384"/>
    <lineage>
        <taxon>Bacteria</taxon>
        <taxon>Bacillati</taxon>
        <taxon>Bacillota</taxon>
        <taxon>Bacilli</taxon>
        <taxon>Bacillales</taxon>
        <taxon>Bacillaceae</taxon>
        <taxon>Priestia</taxon>
    </lineage>
</organism>
<accession>A0A7W3N6H5</accession>
<dbReference type="Gene3D" id="1.25.40.10">
    <property type="entry name" value="Tetratricopeptide repeat domain"/>
    <property type="match status" value="1"/>
</dbReference>
<protein>
    <submittedName>
        <fullName evidence="1">Tetratricopeptide (TPR) repeat protein</fullName>
    </submittedName>
</protein>
<evidence type="ECO:0000313" key="2">
    <source>
        <dbReference type="Proteomes" id="UP000543174"/>
    </source>
</evidence>
<dbReference type="GeneID" id="64146922"/>
<dbReference type="Proteomes" id="UP000543174">
    <property type="component" value="Unassembled WGS sequence"/>
</dbReference>
<comment type="caution">
    <text evidence="1">The sequence shown here is derived from an EMBL/GenBank/DDBJ whole genome shotgun (WGS) entry which is preliminary data.</text>
</comment>
<evidence type="ECO:0000313" key="1">
    <source>
        <dbReference type="EMBL" id="MBA9037316.1"/>
    </source>
</evidence>
<dbReference type="AlphaFoldDB" id="A0A7W3N6H5"/>
<gene>
    <name evidence="1" type="ORF">HNP21_000405</name>
</gene>
<dbReference type="SUPFAM" id="SSF48452">
    <property type="entry name" value="TPR-like"/>
    <property type="match status" value="1"/>
</dbReference>
<dbReference type="EMBL" id="JACJHT010000001">
    <property type="protein sequence ID" value="MBA9037316.1"/>
    <property type="molecule type" value="Genomic_DNA"/>
</dbReference>
<keyword evidence="2" id="KW-1185">Reference proteome</keyword>
<dbReference type="RefSeq" id="WP_223268997.1">
    <property type="nucleotide sequence ID" value="NZ_CP129007.1"/>
</dbReference>
<sequence>MNKLLWLLLLILYGIYKFYKSRRPLTKFDHFYEKAFELEEKKRYEDALDIRNQGIELHTLTNLERADLHLANGRMLLKLKQYEKATKHYDASFKLAKYEEFPYSEGFDEVIEAYLYAGRKEDALIITNDMLKRQSYDQKFKKLESLKEKLLSYEDSW</sequence>
<proteinExistence type="predicted"/>
<reference evidence="1" key="1">
    <citation type="submission" date="2020-08" db="EMBL/GenBank/DDBJ databases">
        <title>Functional genomics of gut bacteria from endangered species of beetles.</title>
        <authorList>
            <person name="Carlos-Shanley C."/>
        </authorList>
    </citation>
    <scope>NUCLEOTIDE SEQUENCE [LARGE SCALE GENOMIC DNA]</scope>
    <source>
        <strain evidence="1">S00060</strain>
    </source>
</reference>
<name>A0A7W3N6H5_PRIAR</name>